<dbReference type="EMBL" id="VSWD01000013">
    <property type="protein sequence ID" value="KAK3084419.1"/>
    <property type="molecule type" value="Genomic_DNA"/>
</dbReference>
<keyword evidence="2" id="KW-1185">Reference proteome</keyword>
<sequence length="152" mass="17117">MASNVNVESARLQDLSHDFYANYMKKESVSLKSKHQGYKYFSEGYFHDVSMFKEENSLISISAKSYRSQRKSEKPHALHLGVQNVDIKYANCTCQAGKIKVERSDINHLKSLTGVPISYLVATPDEMIDNHVGSVPIASGLSTHVRTKFTFL</sequence>
<dbReference type="AlphaFoldDB" id="A0AA88XFH3"/>
<dbReference type="Proteomes" id="UP001186944">
    <property type="component" value="Unassembled WGS sequence"/>
</dbReference>
<proteinExistence type="predicted"/>
<name>A0AA88XFH3_PINIB</name>
<accession>A0AA88XFH3</accession>
<gene>
    <name evidence="1" type="ORF">FSP39_013253</name>
</gene>
<comment type="caution">
    <text evidence="1">The sequence shown here is derived from an EMBL/GenBank/DDBJ whole genome shotgun (WGS) entry which is preliminary data.</text>
</comment>
<evidence type="ECO:0000313" key="1">
    <source>
        <dbReference type="EMBL" id="KAK3084419.1"/>
    </source>
</evidence>
<protein>
    <submittedName>
        <fullName evidence="1">Uncharacterized protein</fullName>
    </submittedName>
</protein>
<organism evidence="1 2">
    <name type="scientific">Pinctada imbricata</name>
    <name type="common">Atlantic pearl-oyster</name>
    <name type="synonym">Pinctada martensii</name>
    <dbReference type="NCBI Taxonomy" id="66713"/>
    <lineage>
        <taxon>Eukaryota</taxon>
        <taxon>Metazoa</taxon>
        <taxon>Spiralia</taxon>
        <taxon>Lophotrochozoa</taxon>
        <taxon>Mollusca</taxon>
        <taxon>Bivalvia</taxon>
        <taxon>Autobranchia</taxon>
        <taxon>Pteriomorphia</taxon>
        <taxon>Pterioida</taxon>
        <taxon>Pterioidea</taxon>
        <taxon>Pteriidae</taxon>
        <taxon>Pinctada</taxon>
    </lineage>
</organism>
<evidence type="ECO:0000313" key="2">
    <source>
        <dbReference type="Proteomes" id="UP001186944"/>
    </source>
</evidence>
<reference evidence="1" key="1">
    <citation type="submission" date="2019-08" db="EMBL/GenBank/DDBJ databases">
        <title>The improved chromosome-level genome for the pearl oyster Pinctada fucata martensii using PacBio sequencing and Hi-C.</title>
        <authorList>
            <person name="Zheng Z."/>
        </authorList>
    </citation>
    <scope>NUCLEOTIDE SEQUENCE</scope>
    <source>
        <strain evidence="1">ZZ-2019</strain>
        <tissue evidence="1">Adductor muscle</tissue>
    </source>
</reference>